<keyword evidence="1" id="KW-0472">Membrane</keyword>
<dbReference type="AlphaFoldDB" id="A0A2T3FYI4"/>
<reference evidence="4" key="2">
    <citation type="journal article" date="2019" name="Int. J. Syst. Evol. Microbiol.">
        <title>Faecalibacillus intestinalis gen. nov., sp. nov. and Faecalibacillus faecis sp. nov., isolated from human faeces.</title>
        <authorList>
            <person name="Seo B."/>
            <person name="Jeon K."/>
            <person name="Baek I."/>
            <person name="Lee Y.M."/>
            <person name="Baek K."/>
            <person name="Ko G."/>
        </authorList>
    </citation>
    <scope>NUCLEOTIDE SEQUENCE</scope>
    <source>
        <strain evidence="4">SNUG30370</strain>
    </source>
</reference>
<dbReference type="Pfam" id="PF25928">
    <property type="entry name" value="DUF7973"/>
    <property type="match status" value="2"/>
</dbReference>
<feature type="domain" description="DUF7973" evidence="2">
    <location>
        <begin position="6"/>
        <end position="141"/>
    </location>
</feature>
<protein>
    <recommendedName>
        <fullName evidence="2">DUF7973 domain-containing protein</fullName>
    </recommendedName>
</protein>
<feature type="transmembrane region" description="Helical" evidence="1">
    <location>
        <begin position="186"/>
        <end position="206"/>
    </location>
</feature>
<keyword evidence="5" id="KW-1185">Reference proteome</keyword>
<reference evidence="3" key="3">
    <citation type="submission" date="2021-10" db="EMBL/GenBank/DDBJ databases">
        <title>Collection of gut derived symbiotic bacterial strains cultured from healthy donors.</title>
        <authorList>
            <person name="Lin H."/>
            <person name="Littmann E."/>
            <person name="Kohout C."/>
            <person name="Pamer E.G."/>
        </authorList>
    </citation>
    <scope>NUCLEOTIDE SEQUENCE</scope>
    <source>
        <strain evidence="3">DFI.4.48</strain>
    </source>
</reference>
<proteinExistence type="predicted"/>
<dbReference type="InterPro" id="IPR058279">
    <property type="entry name" value="DUF7973"/>
</dbReference>
<name>A0A2T3FYI4_9FIRM</name>
<dbReference type="Proteomes" id="UP001198439">
    <property type="component" value="Unassembled WGS sequence"/>
</dbReference>
<dbReference type="EMBL" id="JAJDKZ010000015">
    <property type="protein sequence ID" value="MCB8610286.1"/>
    <property type="molecule type" value="Genomic_DNA"/>
</dbReference>
<dbReference type="EMBL" id="PYLP01000007">
    <property type="protein sequence ID" value="PST40364.1"/>
    <property type="molecule type" value="Genomic_DNA"/>
</dbReference>
<evidence type="ECO:0000313" key="5">
    <source>
        <dbReference type="Proteomes" id="UP000241201"/>
    </source>
</evidence>
<feature type="domain" description="DUF7973" evidence="2">
    <location>
        <begin position="162"/>
        <end position="269"/>
    </location>
</feature>
<gene>
    <name evidence="4" type="ORF">C7U55_07065</name>
    <name evidence="3" type="ORF">LJD69_06735</name>
</gene>
<comment type="caution">
    <text evidence="4">The sequence shown here is derived from an EMBL/GenBank/DDBJ whole genome shotgun (WGS) entry which is preliminary data.</text>
</comment>
<keyword evidence="1" id="KW-0812">Transmembrane</keyword>
<dbReference type="RefSeq" id="WP_106987968.1">
    <property type="nucleotide sequence ID" value="NZ_DAWBWI010000121.1"/>
</dbReference>
<feature type="transmembrane region" description="Helical" evidence="1">
    <location>
        <begin position="97"/>
        <end position="114"/>
    </location>
</feature>
<evidence type="ECO:0000259" key="2">
    <source>
        <dbReference type="Pfam" id="PF25928"/>
    </source>
</evidence>
<evidence type="ECO:0000256" key="1">
    <source>
        <dbReference type="SAM" id="Phobius"/>
    </source>
</evidence>
<evidence type="ECO:0000313" key="3">
    <source>
        <dbReference type="EMBL" id="MCB8610286.1"/>
    </source>
</evidence>
<reference evidence="5" key="1">
    <citation type="submission" date="2018-03" db="EMBL/GenBank/DDBJ databases">
        <title>Lachnoclostridium SNUG30370 gen.nov., sp.nov., isolated from human faeces.</title>
        <authorList>
            <person name="Seo B."/>
            <person name="Jeon K."/>
            <person name="Ko G."/>
        </authorList>
    </citation>
    <scope>NUCLEOTIDE SEQUENCE [LARGE SCALE GENOMIC DNA]</scope>
    <source>
        <strain evidence="5">SNUG30370</strain>
    </source>
</reference>
<evidence type="ECO:0000313" key="4">
    <source>
        <dbReference type="EMBL" id="PST40364.1"/>
    </source>
</evidence>
<organism evidence="4 5">
    <name type="scientific">Faecalibacillus faecis</name>
    <dbReference type="NCBI Taxonomy" id="1982628"/>
    <lineage>
        <taxon>Bacteria</taxon>
        <taxon>Bacillati</taxon>
        <taxon>Bacillota</taxon>
        <taxon>Erysipelotrichia</taxon>
        <taxon>Erysipelotrichales</taxon>
        <taxon>Coprobacillaceae</taxon>
        <taxon>Faecalibacillus</taxon>
    </lineage>
</organism>
<dbReference type="Proteomes" id="UP000241201">
    <property type="component" value="Unassembled WGS sequence"/>
</dbReference>
<feature type="transmembrane region" description="Helical" evidence="1">
    <location>
        <begin position="7"/>
        <end position="37"/>
    </location>
</feature>
<sequence length="273" mass="29189">MFSLLSIILAFFAGILGALIGGTQTFICTGFVGLLIFLLEHVGVDTTFLNEALSNNLFLPCIIFNAAGLATAYAGTKHNIRGVETSRSLAFTNDPKVLLVGAIGGVLGYLIFAFENYFSFPIDTGAVSVILVGVLGRILFNQEDTYNKKNLDFLEKASPSFWGFQFLIGLAVSTVMAYFAKETGLYTIGFSISALTLIFALSDPAFPATHHTTLVVGYAMAQTGNVVIAIVFGVIAHFIGLIFGMVFNTDCGTHIDPPAVAIATCSFILFTLF</sequence>
<dbReference type="GeneID" id="77470845"/>
<feature type="transmembrane region" description="Helical" evidence="1">
    <location>
        <begin position="120"/>
        <end position="140"/>
    </location>
</feature>
<feature type="transmembrane region" description="Helical" evidence="1">
    <location>
        <begin position="161"/>
        <end position="180"/>
    </location>
</feature>
<accession>A0A2T3FYI4</accession>
<feature type="transmembrane region" description="Helical" evidence="1">
    <location>
        <begin position="226"/>
        <end position="247"/>
    </location>
</feature>
<feature type="transmembrane region" description="Helical" evidence="1">
    <location>
        <begin position="57"/>
        <end position="76"/>
    </location>
</feature>
<keyword evidence="1" id="KW-1133">Transmembrane helix</keyword>